<dbReference type="VEuPathDB" id="FungiDB:GLRG_01292"/>
<dbReference type="RefSeq" id="XP_008090168.1">
    <property type="nucleotide sequence ID" value="XM_008091977.1"/>
</dbReference>
<dbReference type="Proteomes" id="UP000008782">
    <property type="component" value="Unassembled WGS sequence"/>
</dbReference>
<evidence type="ECO:0000313" key="2">
    <source>
        <dbReference type="Proteomes" id="UP000008782"/>
    </source>
</evidence>
<evidence type="ECO:0000313" key="1">
    <source>
        <dbReference type="EMBL" id="EFQ26148.1"/>
    </source>
</evidence>
<organism evidence="2">
    <name type="scientific">Colletotrichum graminicola (strain M1.001 / M2 / FGSC 10212)</name>
    <name type="common">Maize anthracnose fungus</name>
    <name type="synonym">Glomerella graminicola</name>
    <dbReference type="NCBI Taxonomy" id="645133"/>
    <lineage>
        <taxon>Eukaryota</taxon>
        <taxon>Fungi</taxon>
        <taxon>Dikarya</taxon>
        <taxon>Ascomycota</taxon>
        <taxon>Pezizomycotina</taxon>
        <taxon>Sordariomycetes</taxon>
        <taxon>Hypocreomycetidae</taxon>
        <taxon>Glomerellales</taxon>
        <taxon>Glomerellaceae</taxon>
        <taxon>Colletotrichum</taxon>
        <taxon>Colletotrichum graminicola species complex</taxon>
    </lineage>
</organism>
<dbReference type="AlphaFoldDB" id="E3Q4Y3"/>
<gene>
    <name evidence="1" type="ORF">GLRG_01292</name>
</gene>
<accession>E3Q4Y3</accession>
<dbReference type="EMBL" id="GG697333">
    <property type="protein sequence ID" value="EFQ26148.1"/>
    <property type="molecule type" value="Genomic_DNA"/>
</dbReference>
<keyword evidence="2" id="KW-1185">Reference proteome</keyword>
<sequence length="197" mass="22196">MRFIPISSVRTTPKSCTSTALEEIDHAPPKDRILYFEANSEPGNRLMLLRQACLSQLHMPWADYHSLFFYSIISKILLHSSRASFNVSRLPRPWKMHISLPLLRILKRAMLGYPSQSTDPRTVVQRMTGLSKYSVSRPSDLAVLAYLPDILVGLIPTCHHCLSLRASFQRLVGVCIIPILAIENVSDCLELATLRPG</sequence>
<proteinExistence type="predicted"/>
<protein>
    <submittedName>
        <fullName evidence="1">Uncharacterized protein</fullName>
    </submittedName>
</protein>
<reference evidence="2" key="1">
    <citation type="journal article" date="2012" name="Nat. Genet.">
        <title>Lifestyle transitions in plant pathogenic Colletotrichum fungi deciphered by genome and transcriptome analyses.</title>
        <authorList>
            <person name="O'Connell R.J."/>
            <person name="Thon M.R."/>
            <person name="Hacquard S."/>
            <person name="Amyotte S.G."/>
            <person name="Kleemann J."/>
            <person name="Torres M.F."/>
            <person name="Damm U."/>
            <person name="Buiate E.A."/>
            <person name="Epstein L."/>
            <person name="Alkan N."/>
            <person name="Altmueller J."/>
            <person name="Alvarado-Balderrama L."/>
            <person name="Bauser C.A."/>
            <person name="Becker C."/>
            <person name="Birren B.W."/>
            <person name="Chen Z."/>
            <person name="Choi J."/>
            <person name="Crouch J.A."/>
            <person name="Duvick J.P."/>
            <person name="Farman M.A."/>
            <person name="Gan P."/>
            <person name="Heiman D."/>
            <person name="Henrissat B."/>
            <person name="Howard R.J."/>
            <person name="Kabbage M."/>
            <person name="Koch C."/>
            <person name="Kracher B."/>
            <person name="Kubo Y."/>
            <person name="Law A.D."/>
            <person name="Lebrun M.-H."/>
            <person name="Lee Y.-H."/>
            <person name="Miyara I."/>
            <person name="Moore N."/>
            <person name="Neumann U."/>
            <person name="Nordstroem K."/>
            <person name="Panaccione D.G."/>
            <person name="Panstruga R."/>
            <person name="Place M."/>
            <person name="Proctor R.H."/>
            <person name="Prusky D."/>
            <person name="Rech G."/>
            <person name="Reinhardt R."/>
            <person name="Rollins J.A."/>
            <person name="Rounsley S."/>
            <person name="Schardl C.L."/>
            <person name="Schwartz D.C."/>
            <person name="Shenoy N."/>
            <person name="Shirasu K."/>
            <person name="Sikhakolli U.R."/>
            <person name="Stueber K."/>
            <person name="Sukno S.A."/>
            <person name="Sweigard J.A."/>
            <person name="Takano Y."/>
            <person name="Takahara H."/>
            <person name="Trail F."/>
            <person name="van der Does H.C."/>
            <person name="Voll L.M."/>
            <person name="Will I."/>
            <person name="Young S."/>
            <person name="Zeng Q."/>
            <person name="Zhang J."/>
            <person name="Zhou S."/>
            <person name="Dickman M.B."/>
            <person name="Schulze-Lefert P."/>
            <person name="Ver Loren van Themaat E."/>
            <person name="Ma L.-J."/>
            <person name="Vaillancourt L.J."/>
        </authorList>
    </citation>
    <scope>NUCLEOTIDE SEQUENCE [LARGE SCALE GENOMIC DNA]</scope>
    <source>
        <strain evidence="2">M1.001 / M2 / FGSC 10212</strain>
    </source>
</reference>
<dbReference type="GeneID" id="24406657"/>
<name>E3Q4Y3_COLGM</name>
<dbReference type="HOGENOM" id="CLU_1384059_0_0_1"/>